<reference evidence="1 2" key="1">
    <citation type="journal article" date="2017" name="Nat. Commun.">
        <title>Genome assembly with in vitro proximity ligation data and whole-genome triplication in lettuce.</title>
        <authorList>
            <person name="Reyes-Chin-Wo S."/>
            <person name="Wang Z."/>
            <person name="Yang X."/>
            <person name="Kozik A."/>
            <person name="Arikit S."/>
            <person name="Song C."/>
            <person name="Xia L."/>
            <person name="Froenicke L."/>
            <person name="Lavelle D.O."/>
            <person name="Truco M.J."/>
            <person name="Xia R."/>
            <person name="Zhu S."/>
            <person name="Xu C."/>
            <person name="Xu H."/>
            <person name="Xu X."/>
            <person name="Cox K."/>
            <person name="Korf I."/>
            <person name="Meyers B.C."/>
            <person name="Michelmore R.W."/>
        </authorList>
    </citation>
    <scope>NUCLEOTIDE SEQUENCE [LARGE SCALE GENOMIC DNA]</scope>
    <source>
        <strain evidence="2">cv. Salinas</strain>
        <tissue evidence="1">Seedlings</tissue>
    </source>
</reference>
<gene>
    <name evidence="1" type="ORF">LSAT_V11C400179210</name>
</gene>
<protein>
    <submittedName>
        <fullName evidence="1">Uncharacterized protein</fullName>
    </submittedName>
</protein>
<evidence type="ECO:0000313" key="1">
    <source>
        <dbReference type="EMBL" id="KAJ0211750.1"/>
    </source>
</evidence>
<accession>A0A9R1XEN4</accession>
<dbReference type="Proteomes" id="UP000235145">
    <property type="component" value="Unassembled WGS sequence"/>
</dbReference>
<organism evidence="1 2">
    <name type="scientific">Lactuca sativa</name>
    <name type="common">Garden lettuce</name>
    <dbReference type="NCBI Taxonomy" id="4236"/>
    <lineage>
        <taxon>Eukaryota</taxon>
        <taxon>Viridiplantae</taxon>
        <taxon>Streptophyta</taxon>
        <taxon>Embryophyta</taxon>
        <taxon>Tracheophyta</taxon>
        <taxon>Spermatophyta</taxon>
        <taxon>Magnoliopsida</taxon>
        <taxon>eudicotyledons</taxon>
        <taxon>Gunneridae</taxon>
        <taxon>Pentapetalae</taxon>
        <taxon>asterids</taxon>
        <taxon>campanulids</taxon>
        <taxon>Asterales</taxon>
        <taxon>Asteraceae</taxon>
        <taxon>Cichorioideae</taxon>
        <taxon>Cichorieae</taxon>
        <taxon>Lactucinae</taxon>
        <taxon>Lactuca</taxon>
    </lineage>
</organism>
<name>A0A9R1XEN4_LACSA</name>
<keyword evidence="2" id="KW-1185">Reference proteome</keyword>
<comment type="caution">
    <text evidence="1">The sequence shown here is derived from an EMBL/GenBank/DDBJ whole genome shotgun (WGS) entry which is preliminary data.</text>
</comment>
<proteinExistence type="predicted"/>
<sequence>MGSGSVTRDYGTSRWTRRVWEMTRRVGLEIWHESRSNSATHMGVIDELEEQLGESVEDCLGLGESVLGLGKSGRGTITFSG</sequence>
<dbReference type="EMBL" id="NBSK02000004">
    <property type="protein sequence ID" value="KAJ0211750.1"/>
    <property type="molecule type" value="Genomic_DNA"/>
</dbReference>
<evidence type="ECO:0000313" key="2">
    <source>
        <dbReference type="Proteomes" id="UP000235145"/>
    </source>
</evidence>
<dbReference type="AlphaFoldDB" id="A0A9R1XEN4"/>